<evidence type="ECO:0000256" key="2">
    <source>
        <dbReference type="ARBA" id="ARBA00022737"/>
    </source>
</evidence>
<reference evidence="6 7" key="1">
    <citation type="submission" date="2024-09" db="EMBL/GenBank/DDBJ databases">
        <title>Chromosome-scale assembly of Riccia sorocarpa.</title>
        <authorList>
            <person name="Paukszto L."/>
        </authorList>
    </citation>
    <scope>NUCLEOTIDE SEQUENCE [LARGE SCALE GENOMIC DNA]</scope>
    <source>
        <strain evidence="6">LP-2024</strain>
        <tissue evidence="6">Aerial parts of the thallus</tissue>
    </source>
</reference>
<dbReference type="Gene3D" id="3.40.50.300">
    <property type="entry name" value="P-loop containing nucleotide triphosphate hydrolases"/>
    <property type="match status" value="1"/>
</dbReference>
<accession>A0ABD3GK70</accession>
<evidence type="ECO:0000256" key="1">
    <source>
        <dbReference type="ARBA" id="ARBA00004127"/>
    </source>
</evidence>
<keyword evidence="2" id="KW-0677">Repeat</keyword>
<keyword evidence="7" id="KW-1185">Reference proteome</keyword>
<feature type="domain" description="ABC transporter" evidence="5">
    <location>
        <begin position="20"/>
        <end position="66"/>
    </location>
</feature>
<organism evidence="6 7">
    <name type="scientific">Riccia sorocarpa</name>
    <dbReference type="NCBI Taxonomy" id="122646"/>
    <lineage>
        <taxon>Eukaryota</taxon>
        <taxon>Viridiplantae</taxon>
        <taxon>Streptophyta</taxon>
        <taxon>Embryophyta</taxon>
        <taxon>Marchantiophyta</taxon>
        <taxon>Marchantiopsida</taxon>
        <taxon>Marchantiidae</taxon>
        <taxon>Marchantiales</taxon>
        <taxon>Ricciaceae</taxon>
        <taxon>Riccia</taxon>
    </lineage>
</organism>
<dbReference type="GO" id="GO:0012505">
    <property type="term" value="C:endomembrane system"/>
    <property type="evidence" value="ECO:0007669"/>
    <property type="project" value="UniProtKB-SubCell"/>
</dbReference>
<dbReference type="AlphaFoldDB" id="A0ABD3GK70"/>
<evidence type="ECO:0000313" key="6">
    <source>
        <dbReference type="EMBL" id="KAL3678839.1"/>
    </source>
</evidence>
<comment type="caution">
    <text evidence="6">The sequence shown here is derived from an EMBL/GenBank/DDBJ whole genome shotgun (WGS) entry which is preliminary data.</text>
</comment>
<sequence>MTSCNRNRGLLLTSSSGYQDLVNLPDGDETEIGERGINLSGGQKQRVSLARAVYADMDVYLLDDPLSAVDAHVGAHLFSKCILGFLSDKTRIFITNQLQYAPSVDHIVVLEEGRVAEQGKFQDLVSKEGEFSRLMQETGIQKEEESDIEISDNTMSPVNWGGVERKV</sequence>
<dbReference type="Proteomes" id="UP001633002">
    <property type="component" value="Unassembled WGS sequence"/>
</dbReference>
<dbReference type="EMBL" id="JBJQOH010000007">
    <property type="protein sequence ID" value="KAL3678839.1"/>
    <property type="molecule type" value="Genomic_DNA"/>
</dbReference>
<dbReference type="InterPro" id="IPR027417">
    <property type="entry name" value="P-loop_NTPase"/>
</dbReference>
<gene>
    <name evidence="6" type="ORF">R1sor_021795</name>
</gene>
<dbReference type="InterPro" id="IPR050173">
    <property type="entry name" value="ABC_transporter_C-like"/>
</dbReference>
<dbReference type="PANTHER" id="PTHR24223">
    <property type="entry name" value="ATP-BINDING CASSETTE SUB-FAMILY C"/>
    <property type="match status" value="1"/>
</dbReference>
<dbReference type="PANTHER" id="PTHR24223:SF443">
    <property type="entry name" value="MULTIDRUG-RESISTANCE LIKE PROTEIN 1, ISOFORM I"/>
    <property type="match status" value="1"/>
</dbReference>
<dbReference type="GO" id="GO:0005524">
    <property type="term" value="F:ATP binding"/>
    <property type="evidence" value="ECO:0007669"/>
    <property type="project" value="UniProtKB-KW"/>
</dbReference>
<evidence type="ECO:0000313" key="7">
    <source>
        <dbReference type="Proteomes" id="UP001633002"/>
    </source>
</evidence>
<dbReference type="Pfam" id="PF00005">
    <property type="entry name" value="ABC_tran"/>
    <property type="match status" value="1"/>
</dbReference>
<name>A0ABD3GK70_9MARC</name>
<dbReference type="SUPFAM" id="SSF52540">
    <property type="entry name" value="P-loop containing nucleoside triphosphate hydrolases"/>
    <property type="match status" value="1"/>
</dbReference>
<evidence type="ECO:0000256" key="4">
    <source>
        <dbReference type="ARBA" id="ARBA00022840"/>
    </source>
</evidence>
<proteinExistence type="predicted"/>
<protein>
    <recommendedName>
        <fullName evidence="5">ABC transporter domain-containing protein</fullName>
    </recommendedName>
</protein>
<keyword evidence="3" id="KW-0547">Nucleotide-binding</keyword>
<evidence type="ECO:0000256" key="3">
    <source>
        <dbReference type="ARBA" id="ARBA00022741"/>
    </source>
</evidence>
<comment type="subcellular location">
    <subcellularLocation>
        <location evidence="1">Endomembrane system</location>
        <topology evidence="1">Multi-pass membrane protein</topology>
    </subcellularLocation>
</comment>
<keyword evidence="4" id="KW-0067">ATP-binding</keyword>
<evidence type="ECO:0000259" key="5">
    <source>
        <dbReference type="Pfam" id="PF00005"/>
    </source>
</evidence>
<dbReference type="InterPro" id="IPR003439">
    <property type="entry name" value="ABC_transporter-like_ATP-bd"/>
</dbReference>